<feature type="compositionally biased region" description="Basic and acidic residues" evidence="5">
    <location>
        <begin position="42"/>
        <end position="57"/>
    </location>
</feature>
<proteinExistence type="predicted"/>
<evidence type="ECO:0000313" key="10">
    <source>
        <dbReference type="Proteomes" id="UP000094112"/>
    </source>
</evidence>
<dbReference type="GeneID" id="30199238"/>
<evidence type="ECO:0000259" key="7">
    <source>
        <dbReference type="PROSITE" id="PS50009"/>
    </source>
</evidence>
<dbReference type="SUPFAM" id="SSF48366">
    <property type="entry name" value="Ras GEF"/>
    <property type="match status" value="1"/>
</dbReference>
<dbReference type="PROSITE" id="PS50002">
    <property type="entry name" value="SH3"/>
    <property type="match status" value="1"/>
</dbReference>
<accession>A0A1E3P0C0</accession>
<dbReference type="InterPro" id="IPR001895">
    <property type="entry name" value="RASGEF_cat_dom"/>
</dbReference>
<dbReference type="CDD" id="cd06224">
    <property type="entry name" value="REM"/>
    <property type="match status" value="1"/>
</dbReference>
<dbReference type="Proteomes" id="UP000094112">
    <property type="component" value="Unassembled WGS sequence"/>
</dbReference>
<gene>
    <name evidence="9" type="ORF">WICANDRAFT_32666</name>
</gene>
<reference evidence="9 10" key="1">
    <citation type="journal article" date="2016" name="Proc. Natl. Acad. Sci. U.S.A.">
        <title>Comparative genomics of biotechnologically important yeasts.</title>
        <authorList>
            <person name="Riley R."/>
            <person name="Haridas S."/>
            <person name="Wolfe K.H."/>
            <person name="Lopes M.R."/>
            <person name="Hittinger C.T."/>
            <person name="Goeker M."/>
            <person name="Salamov A.A."/>
            <person name="Wisecaver J.H."/>
            <person name="Long T.M."/>
            <person name="Calvey C.H."/>
            <person name="Aerts A.L."/>
            <person name="Barry K.W."/>
            <person name="Choi C."/>
            <person name="Clum A."/>
            <person name="Coughlan A.Y."/>
            <person name="Deshpande S."/>
            <person name="Douglass A.P."/>
            <person name="Hanson S.J."/>
            <person name="Klenk H.-P."/>
            <person name="LaButti K.M."/>
            <person name="Lapidus A."/>
            <person name="Lindquist E.A."/>
            <person name="Lipzen A.M."/>
            <person name="Meier-Kolthoff J.P."/>
            <person name="Ohm R.A."/>
            <person name="Otillar R.P."/>
            <person name="Pangilinan J.L."/>
            <person name="Peng Y."/>
            <person name="Rokas A."/>
            <person name="Rosa C.A."/>
            <person name="Scheuner C."/>
            <person name="Sibirny A.A."/>
            <person name="Slot J.C."/>
            <person name="Stielow J.B."/>
            <person name="Sun H."/>
            <person name="Kurtzman C.P."/>
            <person name="Blackwell M."/>
            <person name="Grigoriev I.V."/>
            <person name="Jeffries T.W."/>
        </authorList>
    </citation>
    <scope>NUCLEOTIDE SEQUENCE [LARGE SCALE GENOMIC DNA]</scope>
    <source>
        <strain evidence="10">ATCC 58044 / CBS 1984 / NCYC 433 / NRRL Y-366-8</strain>
    </source>
</reference>
<organism evidence="9 10">
    <name type="scientific">Wickerhamomyces anomalus (strain ATCC 58044 / CBS 1984 / NCYC 433 / NRRL Y-366-8)</name>
    <name type="common">Yeast</name>
    <name type="synonym">Hansenula anomala</name>
    <dbReference type="NCBI Taxonomy" id="683960"/>
    <lineage>
        <taxon>Eukaryota</taxon>
        <taxon>Fungi</taxon>
        <taxon>Dikarya</taxon>
        <taxon>Ascomycota</taxon>
        <taxon>Saccharomycotina</taxon>
        <taxon>Saccharomycetes</taxon>
        <taxon>Phaffomycetales</taxon>
        <taxon>Wickerhamomycetaceae</taxon>
        <taxon>Wickerhamomyces</taxon>
    </lineage>
</organism>
<dbReference type="PROSITE" id="PS50212">
    <property type="entry name" value="RASGEF_NTER"/>
    <property type="match status" value="1"/>
</dbReference>
<dbReference type="STRING" id="683960.A0A1E3P0C0"/>
<dbReference type="InterPro" id="IPR000651">
    <property type="entry name" value="Ras-like_Gua-exchang_fac_N"/>
</dbReference>
<dbReference type="SMART" id="SM00326">
    <property type="entry name" value="SH3"/>
    <property type="match status" value="1"/>
</dbReference>
<keyword evidence="10" id="KW-1185">Reference proteome</keyword>
<feature type="domain" description="N-terminal Ras-GEF" evidence="8">
    <location>
        <begin position="586"/>
        <end position="728"/>
    </location>
</feature>
<evidence type="ECO:0000256" key="5">
    <source>
        <dbReference type="SAM" id="MobiDB-lite"/>
    </source>
</evidence>
<dbReference type="GO" id="GO:0005886">
    <property type="term" value="C:plasma membrane"/>
    <property type="evidence" value="ECO:0007669"/>
    <property type="project" value="TreeGrafter"/>
</dbReference>
<feature type="domain" description="SH3" evidence="6">
    <location>
        <begin position="93"/>
        <end position="161"/>
    </location>
</feature>
<keyword evidence="1 4" id="KW-0728">SH3 domain</keyword>
<dbReference type="AlphaFoldDB" id="A0A1E3P0C0"/>
<evidence type="ECO:0000256" key="3">
    <source>
        <dbReference type="PROSITE-ProRule" id="PRU00168"/>
    </source>
</evidence>
<dbReference type="Gene3D" id="2.30.30.40">
    <property type="entry name" value="SH3 Domains"/>
    <property type="match status" value="1"/>
</dbReference>
<dbReference type="SMART" id="SM00147">
    <property type="entry name" value="RasGEF"/>
    <property type="match status" value="1"/>
</dbReference>
<keyword evidence="2 3" id="KW-0344">Guanine-nucleotide releasing factor</keyword>
<evidence type="ECO:0008006" key="11">
    <source>
        <dbReference type="Google" id="ProtNLM"/>
    </source>
</evidence>
<evidence type="ECO:0000256" key="4">
    <source>
        <dbReference type="PROSITE-ProRule" id="PRU00192"/>
    </source>
</evidence>
<evidence type="ECO:0000259" key="8">
    <source>
        <dbReference type="PROSITE" id="PS50212"/>
    </source>
</evidence>
<name>A0A1E3P0C0_WICAA</name>
<dbReference type="InterPro" id="IPR008937">
    <property type="entry name" value="Ras-like_GEF"/>
</dbReference>
<dbReference type="InterPro" id="IPR036028">
    <property type="entry name" value="SH3-like_dom_sf"/>
</dbReference>
<feature type="compositionally biased region" description="Low complexity" evidence="5">
    <location>
        <begin position="59"/>
        <end position="75"/>
    </location>
</feature>
<dbReference type="GO" id="GO:0005085">
    <property type="term" value="F:guanyl-nucleotide exchange factor activity"/>
    <property type="evidence" value="ECO:0007669"/>
    <property type="project" value="UniProtKB-KW"/>
</dbReference>
<feature type="region of interest" description="Disordered" evidence="5">
    <location>
        <begin position="42"/>
        <end position="86"/>
    </location>
</feature>
<dbReference type="InterPro" id="IPR023578">
    <property type="entry name" value="Ras_GEF_dom_sf"/>
</dbReference>
<feature type="domain" description="Ras-GEF" evidence="7">
    <location>
        <begin position="867"/>
        <end position="1110"/>
    </location>
</feature>
<dbReference type="GO" id="GO:0007265">
    <property type="term" value="P:Ras protein signal transduction"/>
    <property type="evidence" value="ECO:0007669"/>
    <property type="project" value="TreeGrafter"/>
</dbReference>
<evidence type="ECO:0000313" key="9">
    <source>
        <dbReference type="EMBL" id="ODQ58889.1"/>
    </source>
</evidence>
<dbReference type="EMBL" id="KV454211">
    <property type="protein sequence ID" value="ODQ58889.1"/>
    <property type="molecule type" value="Genomic_DNA"/>
</dbReference>
<sequence length="1144" mass="131358">MKSRSLSTNNDSVDSPTSSGLQDQSFNYSFNDTTYSKESEYLNDLKKEKKEKQEKHNTANLLSGSAAGADSISSNPQDRKSLRYSSTPEDEDLVSLFLSALHGFDANSLELTSDSAICLSFEKNDVAFVHSVDSSGWGEVTMIKNFKRGWVPINYFTELVKPSDQPLPSAKSKSPLKLLLISSAKFLRSPAEDDGKSGFSINHINDIRDGVRYLLEKTDCLSRSTDIVKKKPIIRRIRKSLLADWYSLMIKADSYKHSTSVVHLETLQLMVLQVVRKSLAFLEIWGIENDLLQKENQERQLKAKAEKKNNIPYLGEQPYAKERLNEIHNLLFTYIGLILGRLDMIEHNPAGCQLLENLIHQMILLLREILFISKSSVMILNNRSTKVETKVDDNLDTLLSLVSELVSSVKMFVTKTIHEDYGSLNLTVKDGLYYYSPEGDDLIGIISRMTRSISASIENCYRYITLIGDFRLGEEKRFPDFQAIKITPDSFIKTCSEGLLKTLDKSKVDLKELKRSNIKRQSRYSMVRSGLNNEMGLTSSGTNLLQEFLPDSKSFIRNSVFEPYLNESNEEIEIEHDAKSEIVYDSNGKLIGASFKGLVFLLTDELNKPDQFLISSFFLTFKLYANGVELIEELIGRFNITNKFDAFDDYDETGEYSSYESRLKNRRRIICKMFQIWLQSYWDYRNDYNLLPTLINFFNEGVSQFLPIESKKLIELCSKLTGLTPSKIKASPTVTTITPILAHSSSSATIANVPSIVSINDELDNDDYIFEEYELAKMNTSNRNSMLLPLPSINFNNNSLLSKSQIHEIENLVLQYRRFLGTTLWEHNDYTHYYPIDVNSLFDKWYTSCQTPFSQVIGIDYNLVELNSFEFAKQLTLIESRIFLSMKSEELLSGNFASKKSKLNLSPNVSRSLLFTNLLSEYVLDSILLPELPMKKRILRFKNWLNVALSSYYLKNFNSLAAIIISLQNHILSRLDEIWIGLPDKYKNLFKDLMKIIHPDNNYKGYRYKISKILDENETKSPIPLVPYINLFLQDLTFIDEGNRDFRNSNSFLRSKIINIDKFLKISKIVSNMEYLQVGYDNMGPTKKSKRNSIFSFNSGSSLNDNVSPILPLQEFILLEFWRVHQANLKHDDRYWVLSKQIKP</sequence>
<evidence type="ECO:0000256" key="1">
    <source>
        <dbReference type="ARBA" id="ARBA00022443"/>
    </source>
</evidence>
<dbReference type="InterPro" id="IPR001452">
    <property type="entry name" value="SH3_domain"/>
</dbReference>
<dbReference type="Pfam" id="PF00617">
    <property type="entry name" value="RasGEF"/>
    <property type="match status" value="1"/>
</dbReference>
<dbReference type="Gene3D" id="1.10.840.10">
    <property type="entry name" value="Ras guanine-nucleotide exchange factors catalytic domain"/>
    <property type="match status" value="1"/>
</dbReference>
<dbReference type="RefSeq" id="XP_019038096.1">
    <property type="nucleotide sequence ID" value="XM_019181992.1"/>
</dbReference>
<feature type="region of interest" description="Disordered" evidence="5">
    <location>
        <begin position="1"/>
        <end position="29"/>
    </location>
</feature>
<dbReference type="OrthoDB" id="546434at2759"/>
<protein>
    <recommendedName>
        <fullName evidence="11">Ras-GEF domain-containing protein</fullName>
    </recommendedName>
</protein>
<dbReference type="Pfam" id="PF00618">
    <property type="entry name" value="RasGEF_N"/>
    <property type="match status" value="1"/>
</dbReference>
<dbReference type="PROSITE" id="PS50009">
    <property type="entry name" value="RASGEF_CAT"/>
    <property type="match status" value="1"/>
</dbReference>
<dbReference type="InterPro" id="IPR036964">
    <property type="entry name" value="RASGEF_cat_dom_sf"/>
</dbReference>
<dbReference type="SUPFAM" id="SSF50044">
    <property type="entry name" value="SH3-domain"/>
    <property type="match status" value="1"/>
</dbReference>
<dbReference type="SMART" id="SM00229">
    <property type="entry name" value="RasGEFN"/>
    <property type="match status" value="1"/>
</dbReference>
<evidence type="ECO:0000259" key="6">
    <source>
        <dbReference type="PROSITE" id="PS50002"/>
    </source>
</evidence>
<dbReference type="PANTHER" id="PTHR23113:SF354">
    <property type="entry name" value="BUD SITE SELECTION PROTEIN 5"/>
    <property type="match status" value="1"/>
</dbReference>
<dbReference type="Gene3D" id="1.20.870.10">
    <property type="entry name" value="Son of sevenless (SoS) protein Chain: S domain 1"/>
    <property type="match status" value="1"/>
</dbReference>
<evidence type="ECO:0000256" key="2">
    <source>
        <dbReference type="ARBA" id="ARBA00022658"/>
    </source>
</evidence>
<dbReference type="PANTHER" id="PTHR23113">
    <property type="entry name" value="GUANINE NUCLEOTIDE EXCHANGE FACTOR"/>
    <property type="match status" value="1"/>
</dbReference>